<protein>
    <submittedName>
        <fullName evidence="2">Uncharacterized protein</fullName>
    </submittedName>
</protein>
<comment type="caution">
    <text evidence="2">The sequence shown here is derived from an EMBL/GenBank/DDBJ whole genome shotgun (WGS) entry which is preliminary data.</text>
</comment>
<evidence type="ECO:0000256" key="1">
    <source>
        <dbReference type="SAM" id="SignalP"/>
    </source>
</evidence>
<gene>
    <name evidence="2" type="ORF">A7985_11270</name>
</gene>
<keyword evidence="1" id="KW-0732">Signal</keyword>
<name>A0A1C0TQH4_9GAMM</name>
<dbReference type="AlphaFoldDB" id="A0A1C0TQH4"/>
<proteinExistence type="predicted"/>
<feature type="chain" id="PRO_5008646197" evidence="1">
    <location>
        <begin position="23"/>
        <end position="169"/>
    </location>
</feature>
<evidence type="ECO:0000313" key="2">
    <source>
        <dbReference type="EMBL" id="OCQ21204.1"/>
    </source>
</evidence>
<dbReference type="EMBL" id="MAUJ01000003">
    <property type="protein sequence ID" value="OCQ21204.1"/>
    <property type="molecule type" value="Genomic_DNA"/>
</dbReference>
<reference evidence="3" key="1">
    <citation type="submission" date="2016-07" db="EMBL/GenBank/DDBJ databases">
        <authorList>
            <person name="Florea S."/>
            <person name="Webb J.S."/>
            <person name="Jaromczyk J."/>
            <person name="Schardl C.L."/>
        </authorList>
    </citation>
    <scope>NUCLEOTIDE SEQUENCE [LARGE SCALE GENOMIC DNA]</scope>
    <source>
        <strain evidence="3">IPB1</strain>
    </source>
</reference>
<organism evidence="2 3">
    <name type="scientific">Pseudoalteromonas luteoviolacea</name>
    <dbReference type="NCBI Taxonomy" id="43657"/>
    <lineage>
        <taxon>Bacteria</taxon>
        <taxon>Pseudomonadati</taxon>
        <taxon>Pseudomonadota</taxon>
        <taxon>Gammaproteobacteria</taxon>
        <taxon>Alteromonadales</taxon>
        <taxon>Pseudoalteromonadaceae</taxon>
        <taxon>Pseudoalteromonas</taxon>
    </lineage>
</organism>
<evidence type="ECO:0000313" key="3">
    <source>
        <dbReference type="Proteomes" id="UP000093366"/>
    </source>
</evidence>
<feature type="signal peptide" evidence="1">
    <location>
        <begin position="1"/>
        <end position="22"/>
    </location>
</feature>
<sequence>MIRLIKYVVLAGLIPFVSSVSAGVVHLQNYSFSKTQVSLLKNLIETSSELTKQPDVVYVKHKSRDDLKSIVVNKAILDTPFSFTGKSHELNLAGFRIAEIDVRKDNSLYRISLVSNTSPDWSIFVEFEDMVLYDYRLQGFLLSIVGQHQTHHIQIAKDYSVLKATAALH</sequence>
<dbReference type="Proteomes" id="UP000093366">
    <property type="component" value="Unassembled WGS sequence"/>
</dbReference>
<dbReference type="OrthoDB" id="9899116at2"/>
<dbReference type="RefSeq" id="WP_065790573.1">
    <property type="nucleotide sequence ID" value="NZ_MAUJ01000003.1"/>
</dbReference>
<accession>A0A1C0TQH4</accession>